<dbReference type="SUPFAM" id="SSF53254">
    <property type="entry name" value="Phosphoglycerate mutase-like"/>
    <property type="match status" value="1"/>
</dbReference>
<keyword evidence="3" id="KW-1185">Reference proteome</keyword>
<evidence type="ECO:0000313" key="3">
    <source>
        <dbReference type="Proteomes" id="UP000295198"/>
    </source>
</evidence>
<dbReference type="PANTHER" id="PTHR48100:SF1">
    <property type="entry name" value="HISTIDINE PHOSPHATASE FAMILY PROTEIN-RELATED"/>
    <property type="match status" value="1"/>
</dbReference>
<sequence length="165" mass="16894">MSDLQCPARVFLARHAEASCDGPDGSGPAGEPLSERGRQQARALGEGLRGARIARVYTSPMPRAARTAAVAAEALAVGVEEVGALVEVGALPEEAAGDVVTRMLGALEDIADRHRGEAVLVVGHLAAIGLTLPHLLDGSARPDPGLDPGAWLALEGDADGWVLRG</sequence>
<reference evidence="2 3" key="1">
    <citation type="submission" date="2019-01" db="EMBL/GenBank/DDBJ databases">
        <title>Nocardioides guangzhouensis sp. nov., an actinobacterium isolated from soil.</title>
        <authorList>
            <person name="Fu Y."/>
            <person name="Cai Y."/>
            <person name="Lin Z."/>
            <person name="Chen P."/>
        </authorList>
    </citation>
    <scope>NUCLEOTIDE SEQUENCE [LARGE SCALE GENOMIC DNA]</scope>
    <source>
        <strain evidence="2 3">130</strain>
    </source>
</reference>
<comment type="caution">
    <text evidence="2">The sequence shown here is derived from an EMBL/GenBank/DDBJ whole genome shotgun (WGS) entry which is preliminary data.</text>
</comment>
<proteinExistence type="predicted"/>
<accession>A0A4Q4ZEF6</accession>
<evidence type="ECO:0000313" key="2">
    <source>
        <dbReference type="EMBL" id="RYP86453.1"/>
    </source>
</evidence>
<gene>
    <name evidence="2" type="ORF">EKO23_09115</name>
</gene>
<dbReference type="InterPro" id="IPR050275">
    <property type="entry name" value="PGM_Phosphatase"/>
</dbReference>
<dbReference type="Pfam" id="PF00300">
    <property type="entry name" value="His_Phos_1"/>
    <property type="match status" value="2"/>
</dbReference>
<dbReference type="CDD" id="cd07067">
    <property type="entry name" value="HP_PGM_like"/>
    <property type="match status" value="1"/>
</dbReference>
<dbReference type="InterPro" id="IPR013078">
    <property type="entry name" value="His_Pase_superF_clade-1"/>
</dbReference>
<evidence type="ECO:0008006" key="4">
    <source>
        <dbReference type="Google" id="ProtNLM"/>
    </source>
</evidence>
<dbReference type="InterPro" id="IPR029033">
    <property type="entry name" value="His_PPase_superfam"/>
</dbReference>
<dbReference type="Proteomes" id="UP000295198">
    <property type="component" value="Unassembled WGS sequence"/>
</dbReference>
<evidence type="ECO:0000256" key="1">
    <source>
        <dbReference type="SAM" id="MobiDB-lite"/>
    </source>
</evidence>
<organism evidence="2 3">
    <name type="scientific">Nocardioides guangzhouensis</name>
    <dbReference type="NCBI Taxonomy" id="2497878"/>
    <lineage>
        <taxon>Bacteria</taxon>
        <taxon>Bacillati</taxon>
        <taxon>Actinomycetota</taxon>
        <taxon>Actinomycetes</taxon>
        <taxon>Propionibacteriales</taxon>
        <taxon>Nocardioidaceae</taxon>
        <taxon>Nocardioides</taxon>
    </lineage>
</organism>
<dbReference type="AlphaFoldDB" id="A0A4Q4ZEF6"/>
<dbReference type="GO" id="GO:0005737">
    <property type="term" value="C:cytoplasm"/>
    <property type="evidence" value="ECO:0007669"/>
    <property type="project" value="TreeGrafter"/>
</dbReference>
<dbReference type="GO" id="GO:0016791">
    <property type="term" value="F:phosphatase activity"/>
    <property type="evidence" value="ECO:0007669"/>
    <property type="project" value="TreeGrafter"/>
</dbReference>
<dbReference type="Gene3D" id="3.40.50.1240">
    <property type="entry name" value="Phosphoglycerate mutase-like"/>
    <property type="match status" value="1"/>
</dbReference>
<dbReference type="PANTHER" id="PTHR48100">
    <property type="entry name" value="BROAD-SPECIFICITY PHOSPHATASE YOR283W-RELATED"/>
    <property type="match status" value="1"/>
</dbReference>
<dbReference type="RefSeq" id="WP_134716430.1">
    <property type="nucleotide sequence ID" value="NZ_SDKM01000011.1"/>
</dbReference>
<protein>
    <recommendedName>
        <fullName evidence="4">Histidine phosphatase family protein</fullName>
    </recommendedName>
</protein>
<dbReference type="OrthoDB" id="9793115at2"/>
<feature type="region of interest" description="Disordered" evidence="1">
    <location>
        <begin position="18"/>
        <end position="45"/>
    </location>
</feature>
<dbReference type="EMBL" id="SDKM01000011">
    <property type="protein sequence ID" value="RYP86453.1"/>
    <property type="molecule type" value="Genomic_DNA"/>
</dbReference>
<name>A0A4Q4ZEF6_9ACTN</name>
<dbReference type="SMART" id="SM00855">
    <property type="entry name" value="PGAM"/>
    <property type="match status" value="1"/>
</dbReference>